<accession>K4F9K5</accession>
<reference evidence="1 2" key="1">
    <citation type="journal article" date="2014" name="Virology">
        <title>Supersize me: Cronobacter sakazakii phage GAP32.</title>
        <authorList>
            <person name="Abbasifar R."/>
            <person name="Griffiths M.W."/>
            <person name="Sabour P.M."/>
            <person name="Ackermann H.-W."/>
            <person name="Vandersteegen K."/>
            <person name="Lavigne R."/>
            <person name="Noben J.-P."/>
            <person name="Villa A.A."/>
            <person name="Abbasifar A."/>
            <person name="Nash J.H.E."/>
            <person name="Kropinski A.M."/>
        </authorList>
    </citation>
    <scope>NUCLEOTIDE SEQUENCE [LARGE SCALE GENOMIC DNA]</scope>
    <source>
        <strain evidence="1">GAP-32</strain>
    </source>
</reference>
<evidence type="ECO:0000313" key="1">
    <source>
        <dbReference type="EMBL" id="AFC21675.1"/>
    </source>
</evidence>
<dbReference type="Proteomes" id="UP000000457">
    <property type="component" value="Segment"/>
</dbReference>
<keyword evidence="2" id="KW-1185">Reference proteome</keyword>
<evidence type="ECO:0000313" key="2">
    <source>
        <dbReference type="Proteomes" id="UP000000457"/>
    </source>
</evidence>
<name>K4F9K5_9CAUD</name>
<protein>
    <submittedName>
        <fullName evidence="1">Uncharacterized protein</fullName>
    </submittedName>
</protein>
<dbReference type="KEGG" id="vg:13993965"/>
<proteinExistence type="predicted"/>
<dbReference type="EMBL" id="JN882285">
    <property type="protein sequence ID" value="AFC21675.1"/>
    <property type="molecule type" value="Genomic_DNA"/>
</dbReference>
<sequence>MINYIIKRSNGKIYASIPNNVILGPNQPNANPVPINLLGRDKVGYGQELNENFLWLAENFAGQERPKGSVPGQLWYRNTSGTGELLISLVDSARQPDNTNPSTELDWASIPMITLFNTVPDGDTSIMGRMVLTNNGDSLKVLMKNKEWREIQTTRPINKQYESLLDINYDTGTKYIAFTQDVPTKTISFFNLGGASITDANGWVTFQNGESVLQFGSNYFYELKVMGRIVNTDATTGEVVPFPSVYNSWIIRGSFYVDNKGVIVPGDVTANQIPDPRKIAQLTQIVDTIDSEDLTWSVNVAINGPDVTLPSANGLTKTDYNNYVTASLNSKKHLGFRIDVTVSDLNPGQTTLTQWSALLQLTGIPPVGV</sequence>
<dbReference type="OrthoDB" id="4528at10239"/>
<dbReference type="GeneID" id="13993965"/>
<gene>
    <name evidence="1" type="ORF">GAP32_225</name>
</gene>
<organism evidence="1 2">
    <name type="scientific">Cronobacter phage vB_CsaM_GAP32</name>
    <dbReference type="NCBI Taxonomy" id="1141136"/>
    <lineage>
        <taxon>Viruses</taxon>
        <taxon>Duplodnaviria</taxon>
        <taxon>Heunggongvirae</taxon>
        <taxon>Uroviricota</taxon>
        <taxon>Caudoviricetes</taxon>
        <taxon>Mimasvirus</taxon>
        <taxon>Mimasvirus GAP32</taxon>
    </lineage>
</organism>
<dbReference type="RefSeq" id="YP_006987330.1">
    <property type="nucleotide sequence ID" value="NC_019401.1"/>
</dbReference>